<comment type="subcellular location">
    <subcellularLocation>
        <location evidence="1">Endomembrane system</location>
    </subcellularLocation>
</comment>
<feature type="compositionally biased region" description="Basic and acidic residues" evidence="7">
    <location>
        <begin position="88"/>
        <end position="101"/>
    </location>
</feature>
<evidence type="ECO:0000313" key="9">
    <source>
        <dbReference type="EMBL" id="CAB3405358.1"/>
    </source>
</evidence>
<dbReference type="GO" id="GO:0006623">
    <property type="term" value="P:protein targeting to vacuole"/>
    <property type="evidence" value="ECO:0007669"/>
    <property type="project" value="TreeGrafter"/>
</dbReference>
<dbReference type="PANTHER" id="PTHR22781:SF12">
    <property type="entry name" value="AP-3 COMPLEX SUBUNIT DELTA-1"/>
    <property type="match status" value="1"/>
</dbReference>
<evidence type="ECO:0000313" key="10">
    <source>
        <dbReference type="Proteomes" id="UP000494206"/>
    </source>
</evidence>
<dbReference type="GO" id="GO:1904115">
    <property type="term" value="C:axon cytoplasm"/>
    <property type="evidence" value="ECO:0007669"/>
    <property type="project" value="GOC"/>
</dbReference>
<dbReference type="InterPro" id="IPR058898">
    <property type="entry name" value="Mu_AP3"/>
</dbReference>
<evidence type="ECO:0000256" key="1">
    <source>
        <dbReference type="ARBA" id="ARBA00004308"/>
    </source>
</evidence>
<dbReference type="OrthoDB" id="5861426at2759"/>
<feature type="compositionally biased region" description="Pro residues" evidence="7">
    <location>
        <begin position="273"/>
        <end position="290"/>
    </location>
</feature>
<feature type="compositionally biased region" description="Polar residues" evidence="7">
    <location>
        <begin position="342"/>
        <end position="355"/>
    </location>
</feature>
<keyword evidence="6" id="KW-0472">Membrane</keyword>
<accession>A0A8S1EZZ4</accession>
<comment type="similarity">
    <text evidence="2">Belongs to the adaptor complexes large subunit family.</text>
</comment>
<dbReference type="GO" id="GO:0098830">
    <property type="term" value="C:presynaptic endosome"/>
    <property type="evidence" value="ECO:0007669"/>
    <property type="project" value="TreeGrafter"/>
</dbReference>
<dbReference type="Pfam" id="PF26171">
    <property type="entry name" value="Mu_AP3"/>
    <property type="match status" value="1"/>
</dbReference>
<feature type="compositionally biased region" description="Basic and acidic residues" evidence="7">
    <location>
        <begin position="211"/>
        <end position="221"/>
    </location>
</feature>
<keyword evidence="10" id="KW-1185">Reference proteome</keyword>
<keyword evidence="4" id="KW-0677">Repeat</keyword>
<feature type="compositionally biased region" description="Basic and acidic residues" evidence="7">
    <location>
        <begin position="244"/>
        <end position="260"/>
    </location>
</feature>
<evidence type="ECO:0000259" key="8">
    <source>
        <dbReference type="SMART" id="SM01354"/>
    </source>
</evidence>
<feature type="compositionally biased region" description="Basic and acidic residues" evidence="7">
    <location>
        <begin position="319"/>
        <end position="329"/>
    </location>
</feature>
<evidence type="ECO:0000256" key="2">
    <source>
        <dbReference type="ARBA" id="ARBA00006613"/>
    </source>
</evidence>
<proteinExistence type="inferred from homology"/>
<feature type="domain" description="AP-3 complex subunit delta" evidence="8">
    <location>
        <begin position="102"/>
        <end position="251"/>
    </location>
</feature>
<keyword evidence="3" id="KW-0813">Transport</keyword>
<name>A0A8S1EZZ4_9PELO</name>
<reference evidence="9 10" key="1">
    <citation type="submission" date="2020-04" db="EMBL/GenBank/DDBJ databases">
        <authorList>
            <person name="Laetsch R D."/>
            <person name="Stevens L."/>
            <person name="Kumar S."/>
            <person name="Blaxter L. M."/>
        </authorList>
    </citation>
    <scope>NUCLEOTIDE SEQUENCE [LARGE SCALE GENOMIC DNA]</scope>
</reference>
<dbReference type="InterPro" id="IPR010474">
    <property type="entry name" value="AP3D_dom_metazoa"/>
</dbReference>
<evidence type="ECO:0000256" key="4">
    <source>
        <dbReference type="ARBA" id="ARBA00022737"/>
    </source>
</evidence>
<dbReference type="GO" id="GO:0043195">
    <property type="term" value="C:terminal bouton"/>
    <property type="evidence" value="ECO:0007669"/>
    <property type="project" value="TreeGrafter"/>
</dbReference>
<feature type="region of interest" description="Disordered" evidence="7">
    <location>
        <begin position="45"/>
        <end position="135"/>
    </location>
</feature>
<evidence type="ECO:0000256" key="3">
    <source>
        <dbReference type="ARBA" id="ARBA00022448"/>
    </source>
</evidence>
<organism evidence="9 10">
    <name type="scientific">Caenorhabditis bovis</name>
    <dbReference type="NCBI Taxonomy" id="2654633"/>
    <lineage>
        <taxon>Eukaryota</taxon>
        <taxon>Metazoa</taxon>
        <taxon>Ecdysozoa</taxon>
        <taxon>Nematoda</taxon>
        <taxon>Chromadorea</taxon>
        <taxon>Rhabditida</taxon>
        <taxon>Rhabditina</taxon>
        <taxon>Rhabditomorpha</taxon>
        <taxon>Rhabditoidea</taxon>
        <taxon>Rhabditidae</taxon>
        <taxon>Peloderinae</taxon>
        <taxon>Caenorhabditis</taxon>
    </lineage>
</organism>
<dbReference type="GO" id="GO:0048499">
    <property type="term" value="P:synaptic vesicle membrane organization"/>
    <property type="evidence" value="ECO:0007669"/>
    <property type="project" value="TreeGrafter"/>
</dbReference>
<feature type="compositionally biased region" description="Basic residues" evidence="7">
    <location>
        <begin position="186"/>
        <end position="201"/>
    </location>
</feature>
<dbReference type="GO" id="GO:0048490">
    <property type="term" value="P:anterograde synaptic vesicle transport"/>
    <property type="evidence" value="ECO:0007669"/>
    <property type="project" value="TreeGrafter"/>
</dbReference>
<dbReference type="SMART" id="SM01354">
    <property type="entry name" value="BLVR"/>
    <property type="match status" value="1"/>
</dbReference>
<evidence type="ECO:0000256" key="6">
    <source>
        <dbReference type="ARBA" id="ARBA00023136"/>
    </source>
</evidence>
<dbReference type="GO" id="GO:0098943">
    <property type="term" value="P:neurotransmitter receptor transport, postsynaptic endosome to lysosome"/>
    <property type="evidence" value="ECO:0007669"/>
    <property type="project" value="TreeGrafter"/>
</dbReference>
<keyword evidence="5" id="KW-0653">Protein transport</keyword>
<dbReference type="GO" id="GO:0006896">
    <property type="term" value="P:Golgi to vacuole transport"/>
    <property type="evidence" value="ECO:0007669"/>
    <property type="project" value="TreeGrafter"/>
</dbReference>
<evidence type="ECO:0000256" key="7">
    <source>
        <dbReference type="SAM" id="MobiDB-lite"/>
    </source>
</evidence>
<dbReference type="GO" id="GO:0030123">
    <property type="term" value="C:AP-3 adaptor complex"/>
    <property type="evidence" value="ECO:0007669"/>
    <property type="project" value="InterPro"/>
</dbReference>
<gene>
    <name evidence="9" type="ORF">CBOVIS_LOCUS7566</name>
</gene>
<dbReference type="GO" id="GO:0010008">
    <property type="term" value="C:endosome membrane"/>
    <property type="evidence" value="ECO:0007669"/>
    <property type="project" value="TreeGrafter"/>
</dbReference>
<dbReference type="AlphaFoldDB" id="A0A8S1EZZ4"/>
<feature type="compositionally biased region" description="Basic and acidic residues" evidence="7">
    <location>
        <begin position="108"/>
        <end position="117"/>
    </location>
</feature>
<sequence>MLLLLLQFAKLYDGELNPVAQKAQRKVPIPDGLDLDSWIGDEWVSSADESSDDSDVEATFGQPVHRPHIGGGGGGDEQMFENADEAAPTEKRKSKKVDAHELTPQQIEAKRKQREAEIENNPYYVKGSAQQPKRPKKFGNVIEKVEEAADIQSPLEIPGVVGLHRYMEQQDSTLSWKKANEEKTTKKAKKGKKGKKSKRRTTSTSSEEEDAISHKVNRADGEMPEGARSTDDEDSTNQTINEFKALDIDLDAPLRPDEVVKAPQAYSRTYPSKPGPLVPRPPTTFEPKPPTAYNAPEVGGVEKAKTKKKKTTTTSKKVTKTEKEGPSEKKIKKKKSAKDSLIMQNQSTSSKSNLFNMDDWLDEKATSEKKTKKSRKSREAYEETSGVCTPSIPVQNVVDEFTRLGGNKTISLAILPRASTDAMEQGRVTILVNVQNLGSARLERVELSMVDTLSANVLKSDRDALALCSSLDAHAGVDTSFEIRVQSIGASHTMRGTVTYFIVDDGGGVVEEKLDVRLNLSPTTFVIASTIRTDDYSALLASDDVDFASSSQVSTDKELKHVLASVSKRAHFTIVEETPKAASLFGRLIDGRPICLLIKKITSGIQIDGKAGDESLIQSVVQCVAEMCAKL</sequence>
<dbReference type="Proteomes" id="UP000494206">
    <property type="component" value="Unassembled WGS sequence"/>
</dbReference>
<comment type="caution">
    <text evidence="9">The sequence shown here is derived from an EMBL/GenBank/DDBJ whole genome shotgun (WGS) entry which is preliminary data.</text>
</comment>
<dbReference type="Pfam" id="PF06375">
    <property type="entry name" value="AP3D1"/>
    <property type="match status" value="1"/>
</dbReference>
<protein>
    <recommendedName>
        <fullName evidence="8">AP-3 complex subunit delta domain-containing protein</fullName>
    </recommendedName>
</protein>
<dbReference type="GO" id="GO:0016182">
    <property type="term" value="P:synaptic vesicle budding from endosome"/>
    <property type="evidence" value="ECO:0007669"/>
    <property type="project" value="TreeGrafter"/>
</dbReference>
<feature type="region of interest" description="Disordered" evidence="7">
    <location>
        <begin position="169"/>
        <end position="355"/>
    </location>
</feature>
<dbReference type="EMBL" id="CADEPM010000004">
    <property type="protein sequence ID" value="CAB3405358.1"/>
    <property type="molecule type" value="Genomic_DNA"/>
</dbReference>
<dbReference type="InterPro" id="IPR017105">
    <property type="entry name" value="AP3_complex_dsu"/>
</dbReference>
<evidence type="ECO:0000256" key="5">
    <source>
        <dbReference type="ARBA" id="ARBA00022927"/>
    </source>
</evidence>
<dbReference type="PANTHER" id="PTHR22781">
    <property type="entry name" value="DELTA ADAPTIN-RELATED"/>
    <property type="match status" value="1"/>
</dbReference>